<evidence type="ECO:0000313" key="1">
    <source>
        <dbReference type="EMBL" id="SEO50146.1"/>
    </source>
</evidence>
<dbReference type="EMBL" id="FOCT01000029">
    <property type="protein sequence ID" value="SEO50146.1"/>
    <property type="molecule type" value="Genomic_DNA"/>
</dbReference>
<gene>
    <name evidence="1" type="ORF">SAMN05216404_1291</name>
</gene>
<dbReference type="Proteomes" id="UP000183898">
    <property type="component" value="Unassembled WGS sequence"/>
</dbReference>
<protein>
    <submittedName>
        <fullName evidence="1">Uncharacterized protein</fullName>
    </submittedName>
</protein>
<name>A0A1H8Q7V9_9PROT</name>
<evidence type="ECO:0000313" key="2">
    <source>
        <dbReference type="Proteomes" id="UP000183898"/>
    </source>
</evidence>
<organism evidence="1 2">
    <name type="scientific">Nitrosospira multiformis</name>
    <dbReference type="NCBI Taxonomy" id="1231"/>
    <lineage>
        <taxon>Bacteria</taxon>
        <taxon>Pseudomonadati</taxon>
        <taxon>Pseudomonadota</taxon>
        <taxon>Betaproteobacteria</taxon>
        <taxon>Nitrosomonadales</taxon>
        <taxon>Nitrosomonadaceae</taxon>
        <taxon>Nitrosospira</taxon>
    </lineage>
</organism>
<sequence>MGCTGPLPQFAVSQTLAFGKQVDIRVASQINEGSCRFFPIIIPTASAFLNATPPENHTVNSAPNMPQTYQMQQIFLFSSSFFLSFSEASSSVVQYCEYFVKYLLFSMMTSLAKSNSRFKVVILSRWSLLKLKVPDQVFTDTEKGRRGVFVPASEMSTKTGAAAGFRF</sequence>
<reference evidence="1 2" key="1">
    <citation type="submission" date="2016-10" db="EMBL/GenBank/DDBJ databases">
        <authorList>
            <person name="de Groot N.N."/>
        </authorList>
    </citation>
    <scope>NUCLEOTIDE SEQUENCE [LARGE SCALE GENOMIC DNA]</scope>
    <source>
        <strain evidence="1 2">Nl18</strain>
    </source>
</reference>
<proteinExistence type="predicted"/>
<accession>A0A1H8Q7V9</accession>
<dbReference type="AlphaFoldDB" id="A0A1H8Q7V9"/>